<proteinExistence type="predicted"/>
<feature type="region of interest" description="Disordered" evidence="1">
    <location>
        <begin position="1"/>
        <end position="37"/>
    </location>
</feature>
<gene>
    <name evidence="2" type="ORF">LPJ64_003648</name>
</gene>
<evidence type="ECO:0000313" key="2">
    <source>
        <dbReference type="EMBL" id="KAJ1644695.1"/>
    </source>
</evidence>
<accession>A0A9W8CJT8</accession>
<sequence>MATTYRQALIDDEEPPSYTPFPRPEEQSLDAGAGAPIVRAQPSQIVINPSDPRSHFARQFFGNSNIPPLPPRRAETPGPVPINPSLPSRLNAGYEQMETPPHLTPRAQPSISQLTQPTVHVGAVTSDASPLNRPVTSGVFQNCAPGPAIGNVSYSTLRDTPTSLHHVRGQGHWSQRLYGDSSVSSWPARPVESERPSGTSTPAVVALSCPACRNTGWIGLRTPCTCPLGIAAKNHGPRVLQSSLLGILEDILAPSRYPGAQYAHQSSQSAVQAQPPASHAHLIPGTGSLCPNCTGRSYFRNTEMLNHPVTREMERIYGSLPPPCSVCCDRGRLG</sequence>
<evidence type="ECO:0000313" key="3">
    <source>
        <dbReference type="Proteomes" id="UP001145021"/>
    </source>
</evidence>
<reference evidence="2" key="1">
    <citation type="submission" date="2022-07" db="EMBL/GenBank/DDBJ databases">
        <title>Phylogenomic reconstructions and comparative analyses of Kickxellomycotina fungi.</title>
        <authorList>
            <person name="Reynolds N.K."/>
            <person name="Stajich J.E."/>
            <person name="Barry K."/>
            <person name="Grigoriev I.V."/>
            <person name="Crous P."/>
            <person name="Smith M.E."/>
        </authorList>
    </citation>
    <scope>NUCLEOTIDE SEQUENCE</scope>
    <source>
        <strain evidence="2">NBRC 105413</strain>
    </source>
</reference>
<protein>
    <submittedName>
        <fullName evidence="2">Uncharacterized protein</fullName>
    </submittedName>
</protein>
<organism evidence="2 3">
    <name type="scientific">Coemansia asiatica</name>
    <dbReference type="NCBI Taxonomy" id="1052880"/>
    <lineage>
        <taxon>Eukaryota</taxon>
        <taxon>Fungi</taxon>
        <taxon>Fungi incertae sedis</taxon>
        <taxon>Zoopagomycota</taxon>
        <taxon>Kickxellomycotina</taxon>
        <taxon>Kickxellomycetes</taxon>
        <taxon>Kickxellales</taxon>
        <taxon>Kickxellaceae</taxon>
        <taxon>Coemansia</taxon>
    </lineage>
</organism>
<keyword evidence="3" id="KW-1185">Reference proteome</keyword>
<comment type="caution">
    <text evidence="2">The sequence shown here is derived from an EMBL/GenBank/DDBJ whole genome shotgun (WGS) entry which is preliminary data.</text>
</comment>
<name>A0A9W8CJT8_9FUNG</name>
<dbReference type="AlphaFoldDB" id="A0A9W8CJT8"/>
<dbReference type="Proteomes" id="UP001145021">
    <property type="component" value="Unassembled WGS sequence"/>
</dbReference>
<dbReference type="EMBL" id="JANBOH010000148">
    <property type="protein sequence ID" value="KAJ1644695.1"/>
    <property type="molecule type" value="Genomic_DNA"/>
</dbReference>
<evidence type="ECO:0000256" key="1">
    <source>
        <dbReference type="SAM" id="MobiDB-lite"/>
    </source>
</evidence>